<evidence type="ECO:0000256" key="1">
    <source>
        <dbReference type="SAM" id="Phobius"/>
    </source>
</evidence>
<evidence type="ECO:0000313" key="2">
    <source>
        <dbReference type="EMBL" id="MBP3193715.1"/>
    </source>
</evidence>
<dbReference type="PANTHER" id="PTHR37947:SF1">
    <property type="entry name" value="BLL2462 PROTEIN"/>
    <property type="match status" value="1"/>
</dbReference>
<dbReference type="SUPFAM" id="SSF53300">
    <property type="entry name" value="vWA-like"/>
    <property type="match status" value="1"/>
</dbReference>
<dbReference type="InterPro" id="IPR036465">
    <property type="entry name" value="vWFA_dom_sf"/>
</dbReference>
<accession>A0A8J7UVQ9</accession>
<gene>
    <name evidence="2" type="ORF">NATSA_13645</name>
</gene>
<organism evidence="2 3">
    <name type="scientific">Natronogracilivirga saccharolytica</name>
    <dbReference type="NCBI Taxonomy" id="2812953"/>
    <lineage>
        <taxon>Bacteria</taxon>
        <taxon>Pseudomonadati</taxon>
        <taxon>Balneolota</taxon>
        <taxon>Balneolia</taxon>
        <taxon>Balneolales</taxon>
        <taxon>Cyclonatronaceae</taxon>
        <taxon>Natronogracilivirga</taxon>
    </lineage>
</organism>
<dbReference type="PANTHER" id="PTHR37947">
    <property type="entry name" value="BLL2462 PROTEIN"/>
    <property type="match status" value="1"/>
</dbReference>
<evidence type="ECO:0000313" key="3">
    <source>
        <dbReference type="Proteomes" id="UP000673975"/>
    </source>
</evidence>
<dbReference type="RefSeq" id="WP_210513172.1">
    <property type="nucleotide sequence ID" value="NZ_JAFIDN010000013.1"/>
</dbReference>
<sequence length="712" mass="80583">MDFQFDGFQNTIPLFWIIVILLAAVSLSVWTYWKVDALSTAMRRTLIALRSAAFLILILLLLNPVISLKDQITSPVRIVQLIDNSHSAAIEKGDYGGEDHYREILSQITPEAEGRFEHVSIETFGFDAGLFELDSHDDLDLEGTRTDINQALVDFLDLFDEQDAVILVTDGIVTSGRDPGATASRMPVPVYTVGIGDTTRQKDIVVQRVSHNSSASLNSRMRIEASILNDGFPDEDIEVQLRQDDTILSDTTIRSSETRSVQHIPFELTLDEEGLQQFQIHVPEVDGEWTTENNTRYFSVDVRDDRIRILHLAYDIHPDVRNMRSFLREDKQISLENRTWTGEDRYIEGELPDEPDTLDLVILHGFPHFDLDASHARDVVDRYESNALFLIGSPGQDVFSLSSLFEGRLPLRFSSDFSWNDVQVRTSAARQDHAVLDFDIPDDLRMAPVRGPISNVSTRGDATPLLKSNYRGSETDAPLLAVQSLADRNISQLNGFNFYRWALSTDASSRRFWENLLNKTVKWTAASPDEQLLELRPADQVFQVGEPVIINGFLRNEAGEPEPDGVINLTIENDDVDDLRYVMNNEGDGQYQLEIGNLPEGVYSYHGLAKRGDREIDSRTGQFTVGGINREYLNTVRDDELLEMIAGASGGSYFPHERADELYDAIENDIGFEQRQETTTQSVALYRHPFWFIVVLLLLTLEWGLRKYRALA</sequence>
<dbReference type="Proteomes" id="UP000673975">
    <property type="component" value="Unassembled WGS sequence"/>
</dbReference>
<proteinExistence type="predicted"/>
<dbReference type="AlphaFoldDB" id="A0A8J7UVQ9"/>
<comment type="caution">
    <text evidence="2">The sequence shown here is derived from an EMBL/GenBank/DDBJ whole genome shotgun (WGS) entry which is preliminary data.</text>
</comment>
<keyword evidence="3" id="KW-1185">Reference proteome</keyword>
<keyword evidence="1" id="KW-0472">Membrane</keyword>
<evidence type="ECO:0008006" key="4">
    <source>
        <dbReference type="Google" id="ProtNLM"/>
    </source>
</evidence>
<feature type="transmembrane region" description="Helical" evidence="1">
    <location>
        <begin position="688"/>
        <end position="705"/>
    </location>
</feature>
<keyword evidence="1" id="KW-0812">Transmembrane</keyword>
<feature type="transmembrane region" description="Helical" evidence="1">
    <location>
        <begin position="45"/>
        <end position="66"/>
    </location>
</feature>
<name>A0A8J7UVQ9_9BACT</name>
<dbReference type="Gene3D" id="3.40.50.410">
    <property type="entry name" value="von Willebrand factor, type A domain"/>
    <property type="match status" value="1"/>
</dbReference>
<protein>
    <recommendedName>
        <fullName evidence="4">Glutamine amidotransferase domain-containing protein</fullName>
    </recommendedName>
</protein>
<keyword evidence="1" id="KW-1133">Transmembrane helix</keyword>
<reference evidence="2" key="1">
    <citation type="submission" date="2021-02" db="EMBL/GenBank/DDBJ databases">
        <title>Natronogracilivirga saccharolytica gen. nov. sp. nov. a new anaerobic, haloalkiliphilic carbohydrate-fermenting bacterium from soda lake and proposing of Cyclonatronumiaceae fam. nov. in the phylum Balneolaeota.</title>
        <authorList>
            <person name="Zhilina T.N."/>
            <person name="Sorokin D.Y."/>
            <person name="Zavarzina D.G."/>
            <person name="Toshchakov S.V."/>
            <person name="Kublanov I.V."/>
        </authorList>
    </citation>
    <scope>NUCLEOTIDE SEQUENCE</scope>
    <source>
        <strain evidence="2">Z-1702</strain>
    </source>
</reference>
<dbReference type="EMBL" id="JAFIDN010000013">
    <property type="protein sequence ID" value="MBP3193715.1"/>
    <property type="molecule type" value="Genomic_DNA"/>
</dbReference>
<feature type="transmembrane region" description="Helical" evidence="1">
    <location>
        <begin position="12"/>
        <end position="33"/>
    </location>
</feature>